<keyword evidence="5" id="KW-0325">Glycoprotein</keyword>
<evidence type="ECO:0000256" key="1">
    <source>
        <dbReference type="ARBA" id="ARBA00022536"/>
    </source>
</evidence>
<name>A0A183D295_9BILA</name>
<dbReference type="PANTHER" id="PTHR46513">
    <property type="entry name" value="VITELLOGENIN RECEPTOR-LIKE PROTEIN-RELATED-RELATED"/>
    <property type="match status" value="1"/>
</dbReference>
<dbReference type="FunFam" id="2.120.10.30:FF:000241">
    <property type="entry name" value="Low-density lipoprotein receptor-related protein 6"/>
    <property type="match status" value="1"/>
</dbReference>
<dbReference type="WBParaSite" id="GPUH_0000284101-mRNA-1">
    <property type="protein sequence ID" value="GPUH_0000284101-mRNA-1"/>
    <property type="gene ID" value="GPUH_0000284101"/>
</dbReference>
<evidence type="ECO:0000256" key="6">
    <source>
        <dbReference type="PROSITE-ProRule" id="PRU00461"/>
    </source>
</evidence>
<dbReference type="Gene3D" id="2.120.10.30">
    <property type="entry name" value="TolB, C-terminal domain"/>
    <property type="match status" value="1"/>
</dbReference>
<evidence type="ECO:0000256" key="2">
    <source>
        <dbReference type="ARBA" id="ARBA00022729"/>
    </source>
</evidence>
<dbReference type="Gene3D" id="2.10.25.10">
    <property type="entry name" value="Laminin"/>
    <property type="match status" value="1"/>
</dbReference>
<reference evidence="7 8" key="2">
    <citation type="submission" date="2018-11" db="EMBL/GenBank/DDBJ databases">
        <authorList>
            <consortium name="Pathogen Informatics"/>
        </authorList>
    </citation>
    <scope>NUCLEOTIDE SEQUENCE [LARGE SCALE GENOMIC DNA]</scope>
</reference>
<dbReference type="PROSITE" id="PS51120">
    <property type="entry name" value="LDLRB"/>
    <property type="match status" value="3"/>
</dbReference>
<sequence>MSYSFLKANRRLYYVRTRASPDDSQIWSCSLYDRESCHAVASKVNAFYLDVFSVGRSPNPCATNNGGCSHICVLIPGAPWRSWIERLLYVATTSGLIYISLDTVHHTPMPFSNAAPEIRDTKIVHVDFDPVDRKLFLIDGDMGVIRKCNPDGTEMEIFIEDSVNLVSEALAVDWLNRNLYWLDSNVAQIKMQSLSGKGRQIVISHGLKQPRGLAVDADGGYIYFSDWHESTSRIEKAWLDGSHRQVVVSLEKDAWPNGIAVDSRQKRLYWAEGSRSLIKSAALNGNLDVQIFSESVNHPYSLSILGNTLYCNSLYGRKISAFRVPQQNETFPSERLSVVSDAVIFGQMGIRAVSLNQIPEGSSPCQTNNGGCSHICVKL</sequence>
<dbReference type="OrthoDB" id="72419at2759"/>
<dbReference type="Proteomes" id="UP000271098">
    <property type="component" value="Unassembled WGS sequence"/>
</dbReference>
<evidence type="ECO:0000256" key="5">
    <source>
        <dbReference type="ARBA" id="ARBA00023180"/>
    </source>
</evidence>
<proteinExistence type="predicted"/>
<evidence type="ECO:0000313" key="7">
    <source>
        <dbReference type="EMBL" id="VDK36667.1"/>
    </source>
</evidence>
<keyword evidence="2" id="KW-0732">Signal</keyword>
<gene>
    <name evidence="7" type="ORF">GPUH_LOCUS2836</name>
</gene>
<dbReference type="SMART" id="SM00135">
    <property type="entry name" value="LY"/>
    <property type="match status" value="4"/>
</dbReference>
<keyword evidence="8" id="KW-1185">Reference proteome</keyword>
<dbReference type="PANTHER" id="PTHR46513:SF44">
    <property type="entry name" value="LDL RECEPTOR RELATED PROTEIN 4"/>
    <property type="match status" value="1"/>
</dbReference>
<keyword evidence="1" id="KW-0245">EGF-like domain</keyword>
<evidence type="ECO:0000256" key="4">
    <source>
        <dbReference type="ARBA" id="ARBA00023157"/>
    </source>
</evidence>
<keyword evidence="4" id="KW-1015">Disulfide bond</keyword>
<organism evidence="9">
    <name type="scientific">Gongylonema pulchrum</name>
    <dbReference type="NCBI Taxonomy" id="637853"/>
    <lineage>
        <taxon>Eukaryota</taxon>
        <taxon>Metazoa</taxon>
        <taxon>Ecdysozoa</taxon>
        <taxon>Nematoda</taxon>
        <taxon>Chromadorea</taxon>
        <taxon>Rhabditida</taxon>
        <taxon>Spirurina</taxon>
        <taxon>Spiruromorpha</taxon>
        <taxon>Spiruroidea</taxon>
        <taxon>Gongylonematidae</taxon>
        <taxon>Gongylonema</taxon>
    </lineage>
</organism>
<dbReference type="SUPFAM" id="SSF63825">
    <property type="entry name" value="YWTD domain"/>
    <property type="match status" value="1"/>
</dbReference>
<feature type="repeat" description="LDL-receptor class B" evidence="6">
    <location>
        <begin position="220"/>
        <end position="265"/>
    </location>
</feature>
<keyword evidence="3" id="KW-0677">Repeat</keyword>
<evidence type="ECO:0000256" key="3">
    <source>
        <dbReference type="ARBA" id="ARBA00022737"/>
    </source>
</evidence>
<evidence type="ECO:0000313" key="8">
    <source>
        <dbReference type="Proteomes" id="UP000271098"/>
    </source>
</evidence>
<evidence type="ECO:0000313" key="9">
    <source>
        <dbReference type="WBParaSite" id="GPUH_0000284101-mRNA-1"/>
    </source>
</evidence>
<dbReference type="InterPro" id="IPR011042">
    <property type="entry name" value="6-blade_b-propeller_TolB-like"/>
</dbReference>
<feature type="repeat" description="LDL-receptor class B" evidence="6">
    <location>
        <begin position="266"/>
        <end position="308"/>
    </location>
</feature>
<accession>A0A183D295</accession>
<reference evidence="9" key="1">
    <citation type="submission" date="2016-06" db="UniProtKB">
        <authorList>
            <consortium name="WormBaseParasite"/>
        </authorList>
    </citation>
    <scope>IDENTIFICATION</scope>
</reference>
<dbReference type="Pfam" id="PF00058">
    <property type="entry name" value="Ldl_recept_b"/>
    <property type="match status" value="2"/>
</dbReference>
<dbReference type="EMBL" id="UYRT01004521">
    <property type="protein sequence ID" value="VDK36667.1"/>
    <property type="molecule type" value="Genomic_DNA"/>
</dbReference>
<dbReference type="InterPro" id="IPR000033">
    <property type="entry name" value="LDLR_classB_rpt"/>
</dbReference>
<dbReference type="InterPro" id="IPR050778">
    <property type="entry name" value="Cueball_EGF_LRP_Nidogen"/>
</dbReference>
<dbReference type="AlphaFoldDB" id="A0A183D295"/>
<protein>
    <submittedName>
        <fullName evidence="9">Low-density lipoprotein receptor-related protein 6</fullName>
    </submittedName>
</protein>
<feature type="repeat" description="LDL-receptor class B" evidence="6">
    <location>
        <begin position="177"/>
        <end position="219"/>
    </location>
</feature>